<comment type="catalytic activity">
    <reaction evidence="6">
        <text>L-tryptophan + O2 = indole-3-acetamide + CO2 + H2O</text>
        <dbReference type="Rhea" id="RHEA:16165"/>
        <dbReference type="ChEBI" id="CHEBI:15377"/>
        <dbReference type="ChEBI" id="CHEBI:15379"/>
        <dbReference type="ChEBI" id="CHEBI:16031"/>
        <dbReference type="ChEBI" id="CHEBI:16526"/>
        <dbReference type="ChEBI" id="CHEBI:57912"/>
        <dbReference type="EC" id="1.13.12.3"/>
    </reaction>
</comment>
<comment type="caution">
    <text evidence="8">The sequence shown here is derived from an EMBL/GenBank/DDBJ whole genome shotgun (WGS) entry which is preliminary data.</text>
</comment>
<dbReference type="SUPFAM" id="SSF51905">
    <property type="entry name" value="FAD/NAD(P)-binding domain"/>
    <property type="match status" value="1"/>
</dbReference>
<evidence type="ECO:0000256" key="5">
    <source>
        <dbReference type="ARBA" id="ARBA00023070"/>
    </source>
</evidence>
<evidence type="ECO:0000313" key="9">
    <source>
        <dbReference type="Proteomes" id="UP001494588"/>
    </source>
</evidence>
<protein>
    <recommendedName>
        <fullName evidence="4">Tryptophan 2-monooxygenase</fullName>
        <ecNumber evidence="3">1.13.12.3</ecNumber>
    </recommendedName>
</protein>
<dbReference type="EMBL" id="JAZHGC010000033">
    <property type="protein sequence ID" value="MEM5290234.1"/>
    <property type="molecule type" value="Genomic_DNA"/>
</dbReference>
<organism evidence="8 9">
    <name type="scientific">Paraburkholderia sabiae</name>
    <dbReference type="NCBI Taxonomy" id="273251"/>
    <lineage>
        <taxon>Bacteria</taxon>
        <taxon>Pseudomonadati</taxon>
        <taxon>Pseudomonadota</taxon>
        <taxon>Betaproteobacteria</taxon>
        <taxon>Burkholderiales</taxon>
        <taxon>Burkholderiaceae</taxon>
        <taxon>Paraburkholderia</taxon>
    </lineage>
</organism>
<dbReference type="PANTHER" id="PTHR10742:SF410">
    <property type="entry name" value="LYSINE-SPECIFIC HISTONE DEMETHYLASE 2"/>
    <property type="match status" value="1"/>
</dbReference>
<gene>
    <name evidence="8" type="ORF">V4C55_31370</name>
</gene>
<dbReference type="RefSeq" id="WP_342965401.1">
    <property type="nucleotide sequence ID" value="NZ_JAZHGC010000033.1"/>
</dbReference>
<evidence type="ECO:0000256" key="2">
    <source>
        <dbReference type="ARBA" id="ARBA00005833"/>
    </source>
</evidence>
<dbReference type="PANTHER" id="PTHR10742">
    <property type="entry name" value="FLAVIN MONOAMINE OXIDASE"/>
    <property type="match status" value="1"/>
</dbReference>
<dbReference type="InterPro" id="IPR036188">
    <property type="entry name" value="FAD/NAD-bd_sf"/>
</dbReference>
<sequence length="458" mass="48852">DMNLGHTMPMSRRSLLAAGALLLPARSFGRASPTQALAPEGETVDVVVIGAGAAGLAAARTLADAGRSVIVLEARERIGGRMFTDTRSMSRPIELGAELIHGTAGTNSLWSIVRSKKIRTARLTTTVVRLAGKSTFVDSHDAALYAFPKGRPPRPASFRPASRNETAEAYLTRLGLLPDNRPLALFYETLDGDNFPNMAASGIEPVVRALWTDPVAITQDDDADYRVPDGYVQVLRPLAEGLRIVLETVVTRIEDRGKAVVVRARSGADTLSVSARHCVVAVPASVLLHGDIEFSPPLPASRIDALKAGEMLPVAKLVMEFNRPVLPGGADGVADFSRNPSYYWNASKGARAFNGQIVVGWATGEPARELLAMPESARFGTMLAAVRSIAGQADLGFSAARMHDWTRDPYAAGAYGAWPDGNAVLKRTGRIHWVGTIMSTVDTACDSGRAAAHQILAR</sequence>
<evidence type="ECO:0000256" key="1">
    <source>
        <dbReference type="ARBA" id="ARBA00004814"/>
    </source>
</evidence>
<accession>A0ABU9QLB1</accession>
<proteinExistence type="inferred from homology"/>
<dbReference type="InterPro" id="IPR050281">
    <property type="entry name" value="Flavin_monoamine_oxidase"/>
</dbReference>
<evidence type="ECO:0000313" key="8">
    <source>
        <dbReference type="EMBL" id="MEM5290234.1"/>
    </source>
</evidence>
<feature type="non-terminal residue" evidence="8">
    <location>
        <position position="1"/>
    </location>
</feature>
<feature type="domain" description="Amine oxidase" evidence="7">
    <location>
        <begin position="54"/>
        <end position="456"/>
    </location>
</feature>
<dbReference type="Pfam" id="PF01593">
    <property type="entry name" value="Amino_oxidase"/>
    <property type="match status" value="1"/>
</dbReference>
<dbReference type="GO" id="GO:0016491">
    <property type="term" value="F:oxidoreductase activity"/>
    <property type="evidence" value="ECO:0007669"/>
    <property type="project" value="UniProtKB-KW"/>
</dbReference>
<evidence type="ECO:0000256" key="4">
    <source>
        <dbReference type="ARBA" id="ARBA00017871"/>
    </source>
</evidence>
<name>A0ABU9QLB1_9BURK</name>
<keyword evidence="9" id="KW-1185">Reference proteome</keyword>
<dbReference type="InterPro" id="IPR002937">
    <property type="entry name" value="Amino_oxidase"/>
</dbReference>
<evidence type="ECO:0000256" key="3">
    <source>
        <dbReference type="ARBA" id="ARBA00012535"/>
    </source>
</evidence>
<keyword evidence="5" id="KW-0073">Auxin biosynthesis</keyword>
<dbReference type="PRINTS" id="PR00411">
    <property type="entry name" value="PNDRDTASEI"/>
</dbReference>
<comment type="pathway">
    <text evidence="1">Plant hormone metabolism; auxin biosynthesis.</text>
</comment>
<dbReference type="Gene3D" id="3.50.50.60">
    <property type="entry name" value="FAD/NAD(P)-binding domain"/>
    <property type="match status" value="1"/>
</dbReference>
<dbReference type="SUPFAM" id="SSF54373">
    <property type="entry name" value="FAD-linked reductases, C-terminal domain"/>
    <property type="match status" value="1"/>
</dbReference>
<keyword evidence="8" id="KW-0560">Oxidoreductase</keyword>
<comment type="similarity">
    <text evidence="2">Belongs to the tryptophan 2-monooxygenase family.</text>
</comment>
<reference evidence="8 9" key="1">
    <citation type="submission" date="2024-01" db="EMBL/GenBank/DDBJ databases">
        <title>The diversity of rhizobia nodulating Mimosa spp. in eleven states of Brazil covering several biomes is determined by host plant, location, and edaphic factors.</title>
        <authorList>
            <person name="Rouws L."/>
            <person name="Barauna A."/>
            <person name="Beukes C."/>
            <person name="De Faria S.M."/>
            <person name="Gross E."/>
            <person name="Dos Reis Junior F.B."/>
            <person name="Simon M."/>
            <person name="Maluk M."/>
            <person name="Odee D.W."/>
            <person name="Kenicer G."/>
            <person name="Young J.P.W."/>
            <person name="Reis V.M."/>
            <person name="Zilli J."/>
            <person name="James E.K."/>
        </authorList>
    </citation>
    <scope>NUCLEOTIDE SEQUENCE [LARGE SCALE GENOMIC DNA]</scope>
    <source>
        <strain evidence="8 9">JPY77</strain>
    </source>
</reference>
<evidence type="ECO:0000259" key="7">
    <source>
        <dbReference type="Pfam" id="PF01593"/>
    </source>
</evidence>
<evidence type="ECO:0000256" key="6">
    <source>
        <dbReference type="ARBA" id="ARBA00047321"/>
    </source>
</evidence>
<dbReference type="Proteomes" id="UP001494588">
    <property type="component" value="Unassembled WGS sequence"/>
</dbReference>
<dbReference type="EC" id="1.13.12.3" evidence="3"/>